<comment type="subcellular location">
    <subcellularLocation>
        <location evidence="1">Nucleus</location>
    </subcellularLocation>
</comment>
<dbReference type="InterPro" id="IPR041054">
    <property type="entry name" value="Rrp40_N_euk"/>
</dbReference>
<dbReference type="Proteomes" id="UP001497600">
    <property type="component" value="Chromosome E"/>
</dbReference>
<evidence type="ECO:0000256" key="1">
    <source>
        <dbReference type="ARBA" id="ARBA00004123"/>
    </source>
</evidence>
<dbReference type="PANTHER" id="PTHR21321:SF1">
    <property type="entry name" value="EXOSOME COMPLEX COMPONENT RRP40"/>
    <property type="match status" value="1"/>
</dbReference>
<organism evidence="6 7">
    <name type="scientific">[Candida] anglica</name>
    <dbReference type="NCBI Taxonomy" id="148631"/>
    <lineage>
        <taxon>Eukaryota</taxon>
        <taxon>Fungi</taxon>
        <taxon>Dikarya</taxon>
        <taxon>Ascomycota</taxon>
        <taxon>Saccharomycotina</taxon>
        <taxon>Pichiomycetes</taxon>
        <taxon>Debaryomycetaceae</taxon>
        <taxon>Kurtzmaniella</taxon>
    </lineage>
</organism>
<sequence>MSAKVVIPGDSLSFGDKAVPVTVGPGVYKDPQTQAIEPSSAGILNTKESSSKRLVYIDSNSKRYIPQTNDFVIGIITGVFGENYKVQLQNFSSGVLLSMMAFPNASRKNKPNLKVGQAVYARVSQAIPEIDIELECIDATTGKEGGFGLLDESGYLFDINMNFARELLFNPNSHVLEKLASKCRFEIAVGINGKVWIKCGDGVPLLKEGSTNDDTEEGNSGRSKDSYINDLKTTLAASRYLLRCQEIPASEVDAELEKSMK</sequence>
<dbReference type="EMBL" id="OZ004257">
    <property type="protein sequence ID" value="CAK7908464.1"/>
    <property type="molecule type" value="Genomic_DNA"/>
</dbReference>
<feature type="domain" description="K Homology" evidence="4">
    <location>
        <begin position="154"/>
        <end position="201"/>
    </location>
</feature>
<dbReference type="InterPro" id="IPR036612">
    <property type="entry name" value="KH_dom_type_1_sf"/>
</dbReference>
<dbReference type="SUPFAM" id="SSF54791">
    <property type="entry name" value="Eukaryotic type KH-domain (KH-domain type I)"/>
    <property type="match status" value="1"/>
</dbReference>
<accession>A0ABP0EES4</accession>
<evidence type="ECO:0000313" key="7">
    <source>
        <dbReference type="Proteomes" id="UP001497600"/>
    </source>
</evidence>
<dbReference type="Pfam" id="PF21262">
    <property type="entry name" value="RRP40_S1"/>
    <property type="match status" value="1"/>
</dbReference>
<dbReference type="Gene3D" id="2.40.50.100">
    <property type="match status" value="1"/>
</dbReference>
<dbReference type="Gene3D" id="2.40.50.140">
    <property type="entry name" value="Nucleic acid-binding proteins"/>
    <property type="match status" value="1"/>
</dbReference>
<keyword evidence="3" id="KW-0694">RNA-binding</keyword>
<dbReference type="InterPro" id="IPR012340">
    <property type="entry name" value="NA-bd_OB-fold"/>
</dbReference>
<dbReference type="SUPFAM" id="SSF50249">
    <property type="entry name" value="Nucleic acid-binding proteins"/>
    <property type="match status" value="1"/>
</dbReference>
<evidence type="ECO:0000259" key="5">
    <source>
        <dbReference type="Pfam" id="PF18311"/>
    </source>
</evidence>
<dbReference type="Pfam" id="PF15985">
    <property type="entry name" value="KH_6"/>
    <property type="match status" value="1"/>
</dbReference>
<protein>
    <submittedName>
        <fullName evidence="6">Exosome complex component Rrp40p</fullName>
    </submittedName>
</protein>
<name>A0ABP0EES4_9ASCO</name>
<feature type="domain" description="Exosome complex exonuclease Rrp40 N-terminal" evidence="5">
    <location>
        <begin position="21"/>
        <end position="63"/>
    </location>
</feature>
<dbReference type="Gene3D" id="3.30.1370.10">
    <property type="entry name" value="K Homology domain, type 1"/>
    <property type="match status" value="1"/>
</dbReference>
<evidence type="ECO:0000256" key="3">
    <source>
        <dbReference type="ARBA" id="ARBA00022884"/>
    </source>
</evidence>
<proteinExistence type="predicted"/>
<dbReference type="InterPro" id="IPR004088">
    <property type="entry name" value="KH_dom_type_1"/>
</dbReference>
<keyword evidence="7" id="KW-1185">Reference proteome</keyword>
<keyword evidence="2" id="KW-0271">Exosome</keyword>
<dbReference type="PANTHER" id="PTHR21321">
    <property type="entry name" value="PNAS-3 RELATED"/>
    <property type="match status" value="1"/>
</dbReference>
<reference evidence="6 7" key="1">
    <citation type="submission" date="2024-01" db="EMBL/GenBank/DDBJ databases">
        <authorList>
            <consortium name="Genoscope - CEA"/>
            <person name="William W."/>
        </authorList>
    </citation>
    <scope>NUCLEOTIDE SEQUENCE [LARGE SCALE GENOMIC DNA]</scope>
    <source>
        <strain evidence="6 7">29B2s-10</strain>
    </source>
</reference>
<dbReference type="InterPro" id="IPR026699">
    <property type="entry name" value="Exosome_RNA_bind1/RRP40/RRP4"/>
</dbReference>
<dbReference type="Pfam" id="PF18311">
    <property type="entry name" value="Rrp40_N"/>
    <property type="match status" value="1"/>
</dbReference>
<evidence type="ECO:0000313" key="6">
    <source>
        <dbReference type="EMBL" id="CAK7908464.1"/>
    </source>
</evidence>
<evidence type="ECO:0000259" key="4">
    <source>
        <dbReference type="Pfam" id="PF15985"/>
    </source>
</evidence>
<gene>
    <name evidence="6" type="primary">RRP40</name>
    <name evidence="6" type="ORF">CAAN4_E10374</name>
</gene>
<evidence type="ECO:0000256" key="2">
    <source>
        <dbReference type="ARBA" id="ARBA00022835"/>
    </source>
</evidence>